<name>A0ABW3M9M9_9PSEU</name>
<gene>
    <name evidence="2" type="ORF">ACFQ1S_16695</name>
</gene>
<reference evidence="3" key="1">
    <citation type="journal article" date="2019" name="Int. J. Syst. Evol. Microbiol.">
        <title>The Global Catalogue of Microorganisms (GCM) 10K type strain sequencing project: providing services to taxonomists for standard genome sequencing and annotation.</title>
        <authorList>
            <consortium name="The Broad Institute Genomics Platform"/>
            <consortium name="The Broad Institute Genome Sequencing Center for Infectious Disease"/>
            <person name="Wu L."/>
            <person name="Ma J."/>
        </authorList>
    </citation>
    <scope>NUCLEOTIDE SEQUENCE [LARGE SCALE GENOMIC DNA]</scope>
    <source>
        <strain evidence="3">JCM 31486</strain>
    </source>
</reference>
<feature type="compositionally biased region" description="Basic and acidic residues" evidence="1">
    <location>
        <begin position="82"/>
        <end position="102"/>
    </location>
</feature>
<accession>A0ABW3M9M9</accession>
<keyword evidence="3" id="KW-1185">Reference proteome</keyword>
<sequence>MTSAKVHRENVPVTEDEQALLSLLTQDTLERRVLTELAGEYGTSRAAAAHAVLSLGIEVVRGGIQEHLYLAYRDSMTEEDEREQREIARTRRERNSDRWSKE</sequence>
<evidence type="ECO:0000313" key="2">
    <source>
        <dbReference type="EMBL" id="MFD1047067.1"/>
    </source>
</evidence>
<evidence type="ECO:0000313" key="3">
    <source>
        <dbReference type="Proteomes" id="UP001597045"/>
    </source>
</evidence>
<comment type="caution">
    <text evidence="2">The sequence shown here is derived from an EMBL/GenBank/DDBJ whole genome shotgun (WGS) entry which is preliminary data.</text>
</comment>
<evidence type="ECO:0000256" key="1">
    <source>
        <dbReference type="SAM" id="MobiDB-lite"/>
    </source>
</evidence>
<dbReference type="Proteomes" id="UP001597045">
    <property type="component" value="Unassembled WGS sequence"/>
</dbReference>
<evidence type="ECO:0008006" key="4">
    <source>
        <dbReference type="Google" id="ProtNLM"/>
    </source>
</evidence>
<feature type="region of interest" description="Disordered" evidence="1">
    <location>
        <begin position="75"/>
        <end position="102"/>
    </location>
</feature>
<proteinExistence type="predicted"/>
<dbReference type="EMBL" id="JBHTIS010000915">
    <property type="protein sequence ID" value="MFD1047067.1"/>
    <property type="molecule type" value="Genomic_DNA"/>
</dbReference>
<organism evidence="2 3">
    <name type="scientific">Kibdelosporangium lantanae</name>
    <dbReference type="NCBI Taxonomy" id="1497396"/>
    <lineage>
        <taxon>Bacteria</taxon>
        <taxon>Bacillati</taxon>
        <taxon>Actinomycetota</taxon>
        <taxon>Actinomycetes</taxon>
        <taxon>Pseudonocardiales</taxon>
        <taxon>Pseudonocardiaceae</taxon>
        <taxon>Kibdelosporangium</taxon>
    </lineage>
</organism>
<protein>
    <recommendedName>
        <fullName evidence="4">MarR family transcriptional regulator</fullName>
    </recommendedName>
</protein>